<keyword evidence="1" id="KW-1133">Transmembrane helix</keyword>
<keyword evidence="1" id="KW-0812">Transmembrane</keyword>
<reference evidence="2" key="1">
    <citation type="submission" date="2021-10" db="EMBL/GenBank/DDBJ databases">
        <title>The complete genome sequence of Leeia sp. TBRC 13508.</title>
        <authorList>
            <person name="Charoenyingcharoen P."/>
            <person name="Yukphan P."/>
        </authorList>
    </citation>
    <scope>NUCLEOTIDE SEQUENCE</scope>
    <source>
        <strain evidence="2">TBRC 13508</strain>
    </source>
</reference>
<gene>
    <name evidence="2" type="ORF">LIN78_11180</name>
</gene>
<organism evidence="2 3">
    <name type="scientific">Leeia speluncae</name>
    <dbReference type="NCBI Taxonomy" id="2884804"/>
    <lineage>
        <taxon>Bacteria</taxon>
        <taxon>Pseudomonadati</taxon>
        <taxon>Pseudomonadota</taxon>
        <taxon>Betaproteobacteria</taxon>
        <taxon>Neisseriales</taxon>
        <taxon>Leeiaceae</taxon>
        <taxon>Leeia</taxon>
    </lineage>
</organism>
<proteinExistence type="predicted"/>
<keyword evidence="3" id="KW-1185">Reference proteome</keyword>
<evidence type="ECO:0000256" key="1">
    <source>
        <dbReference type="SAM" id="Phobius"/>
    </source>
</evidence>
<feature type="transmembrane region" description="Helical" evidence="1">
    <location>
        <begin position="217"/>
        <end position="236"/>
    </location>
</feature>
<evidence type="ECO:0000313" key="3">
    <source>
        <dbReference type="Proteomes" id="UP001165395"/>
    </source>
</evidence>
<protein>
    <submittedName>
        <fullName evidence="2">Uncharacterized protein</fullName>
    </submittedName>
</protein>
<sequence length="292" mass="33563">MKSSPSSHSSRVYWWAIWLADWFDGTPRQWVMLFIAKKYNVSASVYVPTKYERMLMRLVPWLGHPILFRHFSSRVPELAPFVQDEETDWRSSFHSLEMPCLIGVLLGVFIAFSHLTDGARMGLVSIALMLVLVMYTFHRGRQLHRNYQRHVEGQLSLVTEGPEALWENATSLEDGLKQLLPPASVTACMRGIETDPSYWMTLEGLPSLKKYRPIASWPWVSLVVPVLIYFVLVWLITEMMVLPLPWRILPILLLGGWSLILPRPWWPSQTYWLLCLGCASFGGIASWLASLS</sequence>
<keyword evidence="1" id="KW-0472">Membrane</keyword>
<dbReference type="EMBL" id="JAJBZT010000005">
    <property type="protein sequence ID" value="MCB6184108.1"/>
    <property type="molecule type" value="Genomic_DNA"/>
</dbReference>
<accession>A0ABS8D7T8</accession>
<dbReference type="Proteomes" id="UP001165395">
    <property type="component" value="Unassembled WGS sequence"/>
</dbReference>
<dbReference type="RefSeq" id="WP_227180902.1">
    <property type="nucleotide sequence ID" value="NZ_JAJBZT010000005.1"/>
</dbReference>
<feature type="transmembrane region" description="Helical" evidence="1">
    <location>
        <begin position="121"/>
        <end position="138"/>
    </location>
</feature>
<name>A0ABS8D7T8_9NEIS</name>
<evidence type="ECO:0000313" key="2">
    <source>
        <dbReference type="EMBL" id="MCB6184108.1"/>
    </source>
</evidence>
<feature type="transmembrane region" description="Helical" evidence="1">
    <location>
        <begin position="248"/>
        <end position="266"/>
    </location>
</feature>
<feature type="transmembrane region" description="Helical" evidence="1">
    <location>
        <begin position="96"/>
        <end position="115"/>
    </location>
</feature>
<comment type="caution">
    <text evidence="2">The sequence shown here is derived from an EMBL/GenBank/DDBJ whole genome shotgun (WGS) entry which is preliminary data.</text>
</comment>
<feature type="transmembrane region" description="Helical" evidence="1">
    <location>
        <begin position="271"/>
        <end position="289"/>
    </location>
</feature>